<dbReference type="SUPFAM" id="SSF69118">
    <property type="entry name" value="AhpD-like"/>
    <property type="match status" value="1"/>
</dbReference>
<dbReference type="InParanoid" id="A0A3A9JEU9"/>
<dbReference type="Gene3D" id="1.20.1290.10">
    <property type="entry name" value="AhpD-like"/>
    <property type="match status" value="1"/>
</dbReference>
<reference evidence="1 4" key="1">
    <citation type="submission" date="2018-09" db="EMBL/GenBank/DDBJ databases">
        <title>Roseomonas sp. nov., isolated from feces of Tibetan antelopes in the Qinghai-Tibet plateau, China.</title>
        <authorList>
            <person name="Tian Z."/>
        </authorList>
    </citation>
    <scope>NUCLEOTIDE SEQUENCE [LARGE SCALE GENOMIC DNA]</scope>
    <source>
        <strain evidence="2 3">Z23</strain>
        <strain evidence="1 4">Z24</strain>
    </source>
</reference>
<evidence type="ECO:0000313" key="2">
    <source>
        <dbReference type="EMBL" id="RMI24879.1"/>
    </source>
</evidence>
<dbReference type="Proteomes" id="UP000274097">
    <property type="component" value="Unassembled WGS sequence"/>
</dbReference>
<evidence type="ECO:0000313" key="4">
    <source>
        <dbReference type="Proteomes" id="UP000278036"/>
    </source>
</evidence>
<gene>
    <name evidence="1" type="ORF">D6Z83_12165</name>
    <name evidence="2" type="ORF">EBE87_12135</name>
</gene>
<name>A0A3A9JEU9_9PROT</name>
<evidence type="ECO:0000313" key="3">
    <source>
        <dbReference type="Proteomes" id="UP000274097"/>
    </source>
</evidence>
<dbReference type="Proteomes" id="UP000278036">
    <property type="component" value="Unassembled WGS sequence"/>
</dbReference>
<dbReference type="RefSeq" id="WP_120638579.1">
    <property type="nucleotide sequence ID" value="NZ_RAQU01000064.1"/>
</dbReference>
<comment type="caution">
    <text evidence="1">The sequence shown here is derived from an EMBL/GenBank/DDBJ whole genome shotgun (WGS) entry which is preliminary data.</text>
</comment>
<dbReference type="EMBL" id="RAQU01000064">
    <property type="protein sequence ID" value="RKK03891.1"/>
    <property type="molecule type" value="Genomic_DNA"/>
</dbReference>
<keyword evidence="3" id="KW-1185">Reference proteome</keyword>
<organism evidence="1 4">
    <name type="scientific">Teichococcus wenyumeiae</name>
    <dbReference type="NCBI Taxonomy" id="2478470"/>
    <lineage>
        <taxon>Bacteria</taxon>
        <taxon>Pseudomonadati</taxon>
        <taxon>Pseudomonadota</taxon>
        <taxon>Alphaproteobacteria</taxon>
        <taxon>Acetobacterales</taxon>
        <taxon>Roseomonadaceae</taxon>
        <taxon>Roseomonas</taxon>
    </lineage>
</organism>
<evidence type="ECO:0008006" key="5">
    <source>
        <dbReference type="Google" id="ProtNLM"/>
    </source>
</evidence>
<protein>
    <recommendedName>
        <fullName evidence="5">CMD domain protein</fullName>
    </recommendedName>
</protein>
<sequence>MNPTEIPDLAEHLLGIDAASPLGQLRRQRADILQHEEGAYRELVLPPSPGGVSLAERAALALRGALVEGDTALAAHYRALLRASGDATLITAAEVFPAPQGEGRLAVLFRYADTVASRPEQVGQADIDRLGEFGLSPQDIVAVTQLVSFIPYQVRLLSGLRQLQQESAA</sequence>
<evidence type="ECO:0000313" key="1">
    <source>
        <dbReference type="EMBL" id="RKK03891.1"/>
    </source>
</evidence>
<dbReference type="EMBL" id="RFLX01000007">
    <property type="protein sequence ID" value="RMI24879.1"/>
    <property type="molecule type" value="Genomic_DNA"/>
</dbReference>
<accession>A0A3A9JEU9</accession>
<dbReference type="AlphaFoldDB" id="A0A3A9JEU9"/>
<dbReference type="InterPro" id="IPR029032">
    <property type="entry name" value="AhpD-like"/>
</dbReference>
<proteinExistence type="predicted"/>
<dbReference type="OrthoDB" id="7270258at2"/>